<dbReference type="EMBL" id="JACJLL010000112">
    <property type="protein sequence ID" value="MBM6820419.1"/>
    <property type="molecule type" value="Genomic_DNA"/>
</dbReference>
<feature type="transmembrane region" description="Helical" evidence="7">
    <location>
        <begin position="439"/>
        <end position="458"/>
    </location>
</feature>
<evidence type="ECO:0000256" key="3">
    <source>
        <dbReference type="ARBA" id="ARBA00022692"/>
    </source>
</evidence>
<keyword evidence="2" id="KW-1003">Cell membrane</keyword>
<organism evidence="9 10">
    <name type="scientific">Clostridium saudiense</name>
    <dbReference type="NCBI Taxonomy" id="1414720"/>
    <lineage>
        <taxon>Bacteria</taxon>
        <taxon>Bacillati</taxon>
        <taxon>Bacillota</taxon>
        <taxon>Clostridia</taxon>
        <taxon>Eubacteriales</taxon>
        <taxon>Clostridiaceae</taxon>
        <taxon>Clostridium</taxon>
    </lineage>
</organism>
<evidence type="ECO:0000313" key="10">
    <source>
        <dbReference type="Proteomes" id="UP000767334"/>
    </source>
</evidence>
<reference evidence="9 10" key="1">
    <citation type="journal article" date="2021" name="Sci. Rep.">
        <title>The distribution of antibiotic resistance genes in chicken gut microbiota commensals.</title>
        <authorList>
            <person name="Juricova H."/>
            <person name="Matiasovicova J."/>
            <person name="Kubasova T."/>
            <person name="Cejkova D."/>
            <person name="Rychlik I."/>
        </authorList>
    </citation>
    <scope>NUCLEOTIDE SEQUENCE [LARGE SCALE GENOMIC DNA]</scope>
    <source>
        <strain evidence="9 10">An435</strain>
    </source>
</reference>
<keyword evidence="3 7" id="KW-0812">Transmembrane</keyword>
<evidence type="ECO:0000256" key="2">
    <source>
        <dbReference type="ARBA" id="ARBA00022475"/>
    </source>
</evidence>
<dbReference type="InterPro" id="IPR049453">
    <property type="entry name" value="Memb_transporter_dom"/>
</dbReference>
<accession>A0ABS2FJP7</accession>
<feature type="transmembrane region" description="Helical" evidence="7">
    <location>
        <begin position="355"/>
        <end position="383"/>
    </location>
</feature>
<feature type="domain" description="Integral membrane bound transporter" evidence="8">
    <location>
        <begin position="361"/>
        <end position="480"/>
    </location>
</feature>
<proteinExistence type="inferred from homology"/>
<feature type="transmembrane region" description="Helical" evidence="7">
    <location>
        <begin position="464"/>
        <end position="486"/>
    </location>
</feature>
<evidence type="ECO:0000256" key="1">
    <source>
        <dbReference type="ARBA" id="ARBA00004651"/>
    </source>
</evidence>
<feature type="transmembrane region" description="Helical" evidence="7">
    <location>
        <begin position="403"/>
        <end position="432"/>
    </location>
</feature>
<dbReference type="Pfam" id="PF13515">
    <property type="entry name" value="FUSC_2"/>
    <property type="match status" value="1"/>
</dbReference>
<keyword evidence="5 7" id="KW-0472">Membrane</keyword>
<sequence>MLNYLVEKYNLNVTSMIRNGTVAVITMLGVGILFGSENVMLAFPIALTSTVIGRQNFYVKPLNRIVRILALDLLIVLIAFISALNIWTGIVIDFVAIFLLVYIVTSPYDATFYKPFIMLYVFTQYANVSIYELPNRLLAVVFGALVIIAGTYIKRSNGKEIMGNSVNSAFFNIQKQMENIIDDKYDEKLTENCSKIMMDLVYKVYITRHKKYLTTNLGTIQFKLYLNIEYLNIYLKNIYEQYEEKKISKEQMLDFLSLVELIIKYSKKKCKLKDVTYKSKFISEKYKKSSYVVNEILLIVTSIVEQLKEAKELDSREADRIYKEWERTYLDKPKVVFKEYFVPSSIRFKFAMRMAITLTFSIFIAELLGYYKIIWAIITIMSIMQPYYEDTISKTRERIKGNIIAILFTGIVIHLFHTQWITILILVISLYLLYGFKEYYKISLFAAMASICISSLSVSLNKLLIYRIFYVIIGVIVVLLANKFIFPYRLKDGIMQLVNKILRYDEYLIDTSREYLNKSKGDNYIRDLIIHTTLLTQKLYLRNLQYSDDSISEFIDKNNEFVVKIGYKVLMVYKKKYNENIFKYLSELYEDFNNSIRTLIKKV</sequence>
<dbReference type="PANTHER" id="PTHR30509">
    <property type="entry name" value="P-HYDROXYBENZOIC ACID EFFLUX PUMP SUBUNIT-RELATED"/>
    <property type="match status" value="1"/>
</dbReference>
<evidence type="ECO:0000256" key="4">
    <source>
        <dbReference type="ARBA" id="ARBA00022989"/>
    </source>
</evidence>
<evidence type="ECO:0000256" key="5">
    <source>
        <dbReference type="ARBA" id="ARBA00023136"/>
    </source>
</evidence>
<feature type="transmembrane region" description="Helical" evidence="7">
    <location>
        <begin position="137"/>
        <end position="153"/>
    </location>
</feature>
<evidence type="ECO:0000256" key="7">
    <source>
        <dbReference type="SAM" id="Phobius"/>
    </source>
</evidence>
<dbReference type="Proteomes" id="UP000767334">
    <property type="component" value="Unassembled WGS sequence"/>
</dbReference>
<comment type="caution">
    <text evidence="9">The sequence shown here is derived from an EMBL/GenBank/DDBJ whole genome shotgun (WGS) entry which is preliminary data.</text>
</comment>
<feature type="transmembrane region" description="Helical" evidence="7">
    <location>
        <begin position="64"/>
        <end position="81"/>
    </location>
</feature>
<feature type="transmembrane region" description="Helical" evidence="7">
    <location>
        <begin position="20"/>
        <end position="43"/>
    </location>
</feature>
<dbReference type="PANTHER" id="PTHR30509:SF9">
    <property type="entry name" value="MULTIDRUG RESISTANCE PROTEIN MDTO"/>
    <property type="match status" value="1"/>
</dbReference>
<comment type="subcellular location">
    <subcellularLocation>
        <location evidence="1">Cell membrane</location>
        <topology evidence="1">Multi-pass membrane protein</topology>
    </subcellularLocation>
</comment>
<evidence type="ECO:0000256" key="6">
    <source>
        <dbReference type="ARBA" id="ARBA00043993"/>
    </source>
</evidence>
<dbReference type="RefSeq" id="WP_195514632.1">
    <property type="nucleotide sequence ID" value="NZ_JACJLL010000112.1"/>
</dbReference>
<evidence type="ECO:0000313" key="9">
    <source>
        <dbReference type="EMBL" id="MBM6820419.1"/>
    </source>
</evidence>
<comment type="similarity">
    <text evidence="6">Belongs to the YccS/YhfK family.</text>
</comment>
<protein>
    <submittedName>
        <fullName evidence="9">FUSC family protein</fullName>
    </submittedName>
</protein>
<feature type="transmembrane region" description="Helical" evidence="7">
    <location>
        <begin position="87"/>
        <end position="105"/>
    </location>
</feature>
<keyword evidence="4 7" id="KW-1133">Transmembrane helix</keyword>
<name>A0ABS2FJP7_9CLOT</name>
<keyword evidence="10" id="KW-1185">Reference proteome</keyword>
<gene>
    <name evidence="9" type="ORF">H6A19_13935</name>
</gene>
<evidence type="ECO:0000259" key="8">
    <source>
        <dbReference type="Pfam" id="PF13515"/>
    </source>
</evidence>